<evidence type="ECO:0000256" key="6">
    <source>
        <dbReference type="ARBA" id="ARBA00022833"/>
    </source>
</evidence>
<protein>
    <recommendedName>
        <fullName evidence="8">tRNA-specific adenosine deaminase</fullName>
        <ecNumber evidence="8">3.5.4.33</ecNumber>
    </recommendedName>
</protein>
<dbReference type="InterPro" id="IPR058535">
    <property type="entry name" value="MafB19-deam"/>
</dbReference>
<comment type="similarity">
    <text evidence="1">Belongs to the cytidine and deoxycytidylate deaminase family. ADAT2 subfamily.</text>
</comment>
<dbReference type="NCBIfam" id="NF008113">
    <property type="entry name" value="PRK10860.1"/>
    <property type="match status" value="1"/>
</dbReference>
<keyword evidence="5 8" id="KW-0378">Hydrolase</keyword>
<dbReference type="EC" id="3.5.4.33" evidence="8"/>
<dbReference type="CDD" id="cd01285">
    <property type="entry name" value="nucleoside_deaminase"/>
    <property type="match status" value="1"/>
</dbReference>
<evidence type="ECO:0000256" key="1">
    <source>
        <dbReference type="ARBA" id="ARBA00010669"/>
    </source>
</evidence>
<dbReference type="PROSITE" id="PS51747">
    <property type="entry name" value="CYT_DCMP_DEAMINASES_2"/>
    <property type="match status" value="1"/>
</dbReference>
<feature type="binding site" evidence="8">
    <location>
        <position position="92"/>
    </location>
    <ligand>
        <name>Zn(2+)</name>
        <dbReference type="ChEBI" id="CHEBI:29105"/>
        <note>catalytic</note>
    </ligand>
</feature>
<evidence type="ECO:0000256" key="8">
    <source>
        <dbReference type="HAMAP-Rule" id="MF_00972"/>
    </source>
</evidence>
<feature type="binding site" evidence="8">
    <location>
        <position position="89"/>
    </location>
    <ligand>
        <name>Zn(2+)</name>
        <dbReference type="ChEBI" id="CHEBI:29105"/>
        <note>catalytic</note>
    </ligand>
</feature>
<dbReference type="PANTHER" id="PTHR11079">
    <property type="entry name" value="CYTOSINE DEAMINASE FAMILY MEMBER"/>
    <property type="match status" value="1"/>
</dbReference>
<dbReference type="Pfam" id="PF14437">
    <property type="entry name" value="MafB19-deam"/>
    <property type="match status" value="1"/>
</dbReference>
<name>A0A1M6UNA7_9BACT</name>
<feature type="active site" description="Proton donor" evidence="8">
    <location>
        <position position="61"/>
    </location>
</feature>
<dbReference type="PANTHER" id="PTHR11079:SF202">
    <property type="entry name" value="TRNA-SPECIFIC ADENOSINE DEAMINASE"/>
    <property type="match status" value="1"/>
</dbReference>
<dbReference type="InterPro" id="IPR016192">
    <property type="entry name" value="APOBEC/CMP_deaminase_Zn-bd"/>
</dbReference>
<evidence type="ECO:0000256" key="7">
    <source>
        <dbReference type="ARBA" id="ARBA00048045"/>
    </source>
</evidence>
<dbReference type="EMBL" id="FRAU01000005">
    <property type="protein sequence ID" value="SHK70658.1"/>
    <property type="molecule type" value="Genomic_DNA"/>
</dbReference>
<evidence type="ECO:0000313" key="11">
    <source>
        <dbReference type="Proteomes" id="UP000185812"/>
    </source>
</evidence>
<comment type="cofactor">
    <cofactor evidence="8">
        <name>Zn(2+)</name>
        <dbReference type="ChEBI" id="CHEBI:29105"/>
    </cofactor>
    <text evidence="8">Binds 1 zinc ion per subunit.</text>
</comment>
<dbReference type="AlphaFoldDB" id="A0A1M6UNA7"/>
<evidence type="ECO:0000259" key="9">
    <source>
        <dbReference type="PROSITE" id="PS51747"/>
    </source>
</evidence>
<comment type="function">
    <text evidence="8">Catalyzes the deamination of adenosine to inosine at the wobble position 34 of tRNA(Arg2).</text>
</comment>
<keyword evidence="3 8" id="KW-0819">tRNA processing</keyword>
<reference evidence="11" key="1">
    <citation type="submission" date="2016-11" db="EMBL/GenBank/DDBJ databases">
        <authorList>
            <person name="Varghese N."/>
            <person name="Submissions S."/>
        </authorList>
    </citation>
    <scope>NUCLEOTIDE SEQUENCE [LARGE SCALE GENOMIC DNA]</scope>
    <source>
        <strain evidence="11">DSM 22212</strain>
    </source>
</reference>
<evidence type="ECO:0000256" key="3">
    <source>
        <dbReference type="ARBA" id="ARBA00022694"/>
    </source>
</evidence>
<organism evidence="10 11">
    <name type="scientific">Rhodothermus profundi</name>
    <dbReference type="NCBI Taxonomy" id="633813"/>
    <lineage>
        <taxon>Bacteria</taxon>
        <taxon>Pseudomonadati</taxon>
        <taxon>Rhodothermota</taxon>
        <taxon>Rhodothermia</taxon>
        <taxon>Rhodothermales</taxon>
        <taxon>Rhodothermaceae</taxon>
        <taxon>Rhodothermus</taxon>
    </lineage>
</organism>
<comment type="subunit">
    <text evidence="2 8">Homodimer.</text>
</comment>
<sequence>MSLHRLLEAHRRWMAAALREAEQAFDEGEVPVGAVIVKDGRIVGRGHNRVEQLNDPTAHAEMLAITAACSTLNTKYLNGCTLYVTLEPCPMCAGAMVWARLDRVVFGAFDEKAGAASTLYNILQDPRLNHRVEVISGIEADRAAALLQQFFRQRRTE</sequence>
<dbReference type="InterPro" id="IPR002125">
    <property type="entry name" value="CMP_dCMP_dom"/>
</dbReference>
<dbReference type="STRING" id="633813.SAMN04488087_1786"/>
<evidence type="ECO:0000256" key="5">
    <source>
        <dbReference type="ARBA" id="ARBA00022801"/>
    </source>
</evidence>
<dbReference type="HAMAP" id="MF_00972">
    <property type="entry name" value="tRNA_aden_deaminase"/>
    <property type="match status" value="1"/>
</dbReference>
<evidence type="ECO:0000313" key="10">
    <source>
        <dbReference type="EMBL" id="SHK70658.1"/>
    </source>
</evidence>
<dbReference type="Proteomes" id="UP000185812">
    <property type="component" value="Unassembled WGS sequence"/>
</dbReference>
<feature type="binding site" evidence="8">
    <location>
        <position position="59"/>
    </location>
    <ligand>
        <name>Zn(2+)</name>
        <dbReference type="ChEBI" id="CHEBI:29105"/>
        <note>catalytic</note>
    </ligand>
</feature>
<evidence type="ECO:0000256" key="2">
    <source>
        <dbReference type="ARBA" id="ARBA00011738"/>
    </source>
</evidence>
<dbReference type="PROSITE" id="PS00903">
    <property type="entry name" value="CYT_DCMP_DEAMINASES_1"/>
    <property type="match status" value="1"/>
</dbReference>
<gene>
    <name evidence="8" type="primary">tadA</name>
    <name evidence="10" type="ORF">SAMN04488087_1786</name>
</gene>
<dbReference type="GO" id="GO:0008270">
    <property type="term" value="F:zinc ion binding"/>
    <property type="evidence" value="ECO:0007669"/>
    <property type="project" value="UniProtKB-UniRule"/>
</dbReference>
<dbReference type="Gene3D" id="3.40.140.10">
    <property type="entry name" value="Cytidine Deaminase, domain 2"/>
    <property type="match status" value="1"/>
</dbReference>
<dbReference type="RefSeq" id="WP_072715617.1">
    <property type="nucleotide sequence ID" value="NZ_FRAU01000005.1"/>
</dbReference>
<dbReference type="SUPFAM" id="SSF53927">
    <property type="entry name" value="Cytidine deaminase-like"/>
    <property type="match status" value="1"/>
</dbReference>
<dbReference type="FunFam" id="3.40.140.10:FF:000005">
    <property type="entry name" value="tRNA-specific adenosine deaminase"/>
    <property type="match status" value="1"/>
</dbReference>
<dbReference type="GO" id="GO:0052717">
    <property type="term" value="F:tRNA-specific adenosine-34 deaminase activity"/>
    <property type="evidence" value="ECO:0007669"/>
    <property type="project" value="UniProtKB-UniRule"/>
</dbReference>
<proteinExistence type="inferred from homology"/>
<dbReference type="InterPro" id="IPR028883">
    <property type="entry name" value="tRNA_aden_deaminase"/>
</dbReference>
<feature type="domain" description="CMP/dCMP-type deaminase" evidence="9">
    <location>
        <begin position="8"/>
        <end position="135"/>
    </location>
</feature>
<dbReference type="OrthoDB" id="9802676at2"/>
<keyword evidence="4 8" id="KW-0479">Metal-binding</keyword>
<keyword evidence="6 8" id="KW-0862">Zinc</keyword>
<evidence type="ECO:0000256" key="4">
    <source>
        <dbReference type="ARBA" id="ARBA00022723"/>
    </source>
</evidence>
<accession>A0A1M6UNA7</accession>
<comment type="catalytic activity">
    <reaction evidence="7 8">
        <text>adenosine(34) in tRNA + H2O + H(+) = inosine(34) in tRNA + NH4(+)</text>
        <dbReference type="Rhea" id="RHEA:43168"/>
        <dbReference type="Rhea" id="RHEA-COMP:10373"/>
        <dbReference type="Rhea" id="RHEA-COMP:10374"/>
        <dbReference type="ChEBI" id="CHEBI:15377"/>
        <dbReference type="ChEBI" id="CHEBI:15378"/>
        <dbReference type="ChEBI" id="CHEBI:28938"/>
        <dbReference type="ChEBI" id="CHEBI:74411"/>
        <dbReference type="ChEBI" id="CHEBI:82852"/>
        <dbReference type="EC" id="3.5.4.33"/>
    </reaction>
</comment>
<dbReference type="InterPro" id="IPR016193">
    <property type="entry name" value="Cytidine_deaminase-like"/>
</dbReference>
<keyword evidence="11" id="KW-1185">Reference proteome</keyword>
<dbReference type="GO" id="GO:0002100">
    <property type="term" value="P:tRNA wobble adenosine to inosine editing"/>
    <property type="evidence" value="ECO:0007669"/>
    <property type="project" value="UniProtKB-UniRule"/>
</dbReference>